<evidence type="ECO:0000259" key="1">
    <source>
        <dbReference type="Pfam" id="PF12633"/>
    </source>
</evidence>
<feature type="non-terminal residue" evidence="2">
    <location>
        <position position="123"/>
    </location>
</feature>
<dbReference type="InterPro" id="IPR000274">
    <property type="entry name" value="Adenylate_cyclase_1"/>
</dbReference>
<comment type="caution">
    <text evidence="2">The sequence shown here is derived from an EMBL/GenBank/DDBJ whole genome shotgun (WGS) entry which is preliminary data.</text>
</comment>
<sequence>MTRTHEIRPDLDEGIDRKVLSQLRARFLRLNEGRMARAMEGLSTRQQGVLTLLPLFFHVNHPLLPGYVSGSTPAGLSNFEPDANVLAEAQRLTRSFSYKPRHGSNPPRPIHGLFLMGSLGTLA</sequence>
<feature type="domain" description="Adenylate cyclase class-I N-terminal" evidence="1">
    <location>
        <begin position="20"/>
        <end position="123"/>
    </location>
</feature>
<dbReference type="InterPro" id="IPR024685">
    <property type="entry name" value="Adenylate_cyclase_1_N"/>
</dbReference>
<dbReference type="PANTHER" id="PTHR38760">
    <property type="entry name" value="ADENYLATE CYCLASE"/>
    <property type="match status" value="1"/>
</dbReference>
<gene>
    <name evidence="2" type="ORF">CRX42_13530</name>
</gene>
<dbReference type="AlphaFoldDB" id="A0A2W0EVT0"/>
<dbReference type="EMBL" id="PDLL01000140">
    <property type="protein sequence ID" value="PYY70005.1"/>
    <property type="molecule type" value="Genomic_DNA"/>
</dbReference>
<accession>A0A2W0EVT0</accession>
<name>A0A2W0EVT0_PSEJE</name>
<dbReference type="Pfam" id="PF12633">
    <property type="entry name" value="Adenyl_cycl_N"/>
    <property type="match status" value="1"/>
</dbReference>
<protein>
    <submittedName>
        <fullName evidence="2">Adenylate cyclase</fullName>
    </submittedName>
</protein>
<evidence type="ECO:0000313" key="2">
    <source>
        <dbReference type="EMBL" id="PYY70005.1"/>
    </source>
</evidence>
<evidence type="ECO:0000313" key="3">
    <source>
        <dbReference type="Proteomes" id="UP000247437"/>
    </source>
</evidence>
<dbReference type="GO" id="GO:0006171">
    <property type="term" value="P:cAMP biosynthetic process"/>
    <property type="evidence" value="ECO:0007669"/>
    <property type="project" value="InterPro"/>
</dbReference>
<proteinExistence type="predicted"/>
<dbReference type="GO" id="GO:0004016">
    <property type="term" value="F:adenylate cyclase activity"/>
    <property type="evidence" value="ECO:0007669"/>
    <property type="project" value="InterPro"/>
</dbReference>
<dbReference type="Proteomes" id="UP000247437">
    <property type="component" value="Unassembled WGS sequence"/>
</dbReference>
<organism evidence="2 3">
    <name type="scientific">Pseudomonas jessenii</name>
    <dbReference type="NCBI Taxonomy" id="77298"/>
    <lineage>
        <taxon>Bacteria</taxon>
        <taxon>Pseudomonadati</taxon>
        <taxon>Pseudomonadota</taxon>
        <taxon>Gammaproteobacteria</taxon>
        <taxon>Pseudomonadales</taxon>
        <taxon>Pseudomonadaceae</taxon>
        <taxon>Pseudomonas</taxon>
    </lineage>
</organism>
<dbReference type="PANTHER" id="PTHR38760:SF1">
    <property type="entry name" value="ADENYLATE CYCLASE"/>
    <property type="match status" value="1"/>
</dbReference>
<reference evidence="2 3" key="1">
    <citation type="journal article" date="2018" name="Appl. Microbiol. Biotechnol.">
        <title>Characterization of the caprolactam degradation pathway in Pseudomonas jessenii using mass spectrometry-based proteomics.</title>
        <authorList>
            <person name="Otzen M."/>
            <person name="Palacio C."/>
            <person name="Janssen D.B."/>
        </authorList>
    </citation>
    <scope>NUCLEOTIDE SEQUENCE [LARGE SCALE GENOMIC DNA]</scope>
    <source>
        <strain evidence="2 3">GO3</strain>
    </source>
</reference>